<gene>
    <name evidence="3" type="primary">LOC127741209</name>
</gene>
<dbReference type="Proteomes" id="UP000515211">
    <property type="component" value="Chromosome 8"/>
</dbReference>
<proteinExistence type="predicted"/>
<sequence>MTRGSGRGRGRGQNINAERETAMNNPVNFANTLENMVAAMQATAETIGQQVNNGDMSNGENRLMTLATFLKINLPTFRGTTNPTEADNWFQATEWALQVQQVPEDQCVEFATYQLMGEALGNECSAFILLIASVSDDEQSLNQISVVNEFPEVFPEDIPKFSPSQEIEFAIELVPRVGPISIAPY</sequence>
<reference evidence="3" key="2">
    <citation type="submission" date="2025-08" db="UniProtKB">
        <authorList>
            <consortium name="RefSeq"/>
        </authorList>
    </citation>
    <scope>IDENTIFICATION</scope>
    <source>
        <tissue evidence="3">Whole plant</tissue>
    </source>
</reference>
<organism evidence="2 3">
    <name type="scientific">Arachis duranensis</name>
    <name type="common">Wild peanut</name>
    <dbReference type="NCBI Taxonomy" id="130453"/>
    <lineage>
        <taxon>Eukaryota</taxon>
        <taxon>Viridiplantae</taxon>
        <taxon>Streptophyta</taxon>
        <taxon>Embryophyta</taxon>
        <taxon>Tracheophyta</taxon>
        <taxon>Spermatophyta</taxon>
        <taxon>Magnoliopsida</taxon>
        <taxon>eudicotyledons</taxon>
        <taxon>Gunneridae</taxon>
        <taxon>Pentapetalae</taxon>
        <taxon>rosids</taxon>
        <taxon>fabids</taxon>
        <taxon>Fabales</taxon>
        <taxon>Fabaceae</taxon>
        <taxon>Papilionoideae</taxon>
        <taxon>50 kb inversion clade</taxon>
        <taxon>dalbergioids sensu lato</taxon>
        <taxon>Dalbergieae</taxon>
        <taxon>Pterocarpus clade</taxon>
        <taxon>Arachis</taxon>
    </lineage>
</organism>
<evidence type="ECO:0000313" key="3">
    <source>
        <dbReference type="RefSeq" id="XP_052109202.1"/>
    </source>
</evidence>
<keyword evidence="2" id="KW-1185">Reference proteome</keyword>
<protein>
    <submittedName>
        <fullName evidence="3">Uncharacterized protein LOC127741209</fullName>
    </submittedName>
</protein>
<feature type="compositionally biased region" description="Basic residues" evidence="1">
    <location>
        <begin position="1"/>
        <end position="10"/>
    </location>
</feature>
<evidence type="ECO:0000313" key="2">
    <source>
        <dbReference type="Proteomes" id="UP000515211"/>
    </source>
</evidence>
<feature type="region of interest" description="Disordered" evidence="1">
    <location>
        <begin position="1"/>
        <end position="22"/>
    </location>
</feature>
<reference evidence="2" key="1">
    <citation type="journal article" date="2016" name="Nat. Genet.">
        <title>The genome sequences of Arachis duranensis and Arachis ipaensis, the diploid ancestors of cultivated peanut.</title>
        <authorList>
            <person name="Bertioli D.J."/>
            <person name="Cannon S.B."/>
            <person name="Froenicke L."/>
            <person name="Huang G."/>
            <person name="Farmer A.D."/>
            <person name="Cannon E.K."/>
            <person name="Liu X."/>
            <person name="Gao D."/>
            <person name="Clevenger J."/>
            <person name="Dash S."/>
            <person name="Ren L."/>
            <person name="Moretzsohn M.C."/>
            <person name="Shirasawa K."/>
            <person name="Huang W."/>
            <person name="Vidigal B."/>
            <person name="Abernathy B."/>
            <person name="Chu Y."/>
            <person name="Niederhuth C.E."/>
            <person name="Umale P."/>
            <person name="Araujo A.C."/>
            <person name="Kozik A."/>
            <person name="Kim K.D."/>
            <person name="Burow M.D."/>
            <person name="Varshney R.K."/>
            <person name="Wang X."/>
            <person name="Zhang X."/>
            <person name="Barkley N."/>
            <person name="Guimaraes P.M."/>
            <person name="Isobe S."/>
            <person name="Guo B."/>
            <person name="Liao B."/>
            <person name="Stalker H.T."/>
            <person name="Schmitz R.J."/>
            <person name="Scheffler B.E."/>
            <person name="Leal-Bertioli S.C."/>
            <person name="Xun X."/>
            <person name="Jackson S.A."/>
            <person name="Michelmore R."/>
            <person name="Ozias-Akins P."/>
        </authorList>
    </citation>
    <scope>NUCLEOTIDE SEQUENCE [LARGE SCALE GENOMIC DNA]</scope>
    <source>
        <strain evidence="2">cv. V14167</strain>
    </source>
</reference>
<dbReference type="RefSeq" id="XP_052109202.1">
    <property type="nucleotide sequence ID" value="XM_052253242.1"/>
</dbReference>
<name>A0A9C6WBP4_ARADU</name>
<accession>A0A9C6WBP4</accession>
<evidence type="ECO:0000256" key="1">
    <source>
        <dbReference type="SAM" id="MobiDB-lite"/>
    </source>
</evidence>
<dbReference type="GeneID" id="127741209"/>
<dbReference type="AlphaFoldDB" id="A0A9C6WBP4"/>
<dbReference type="KEGG" id="adu:127741209"/>